<protein>
    <submittedName>
        <fullName evidence="1">Uncharacterized protein</fullName>
    </submittedName>
</protein>
<evidence type="ECO:0000313" key="1">
    <source>
        <dbReference type="EMBL" id="KAH7993127.1"/>
    </source>
</evidence>
<gene>
    <name evidence="1" type="ORF">K3G42_029259</name>
</gene>
<proteinExistence type="predicted"/>
<organism evidence="1 2">
    <name type="scientific">Sphaerodactylus townsendi</name>
    <dbReference type="NCBI Taxonomy" id="933632"/>
    <lineage>
        <taxon>Eukaryota</taxon>
        <taxon>Metazoa</taxon>
        <taxon>Chordata</taxon>
        <taxon>Craniata</taxon>
        <taxon>Vertebrata</taxon>
        <taxon>Euteleostomi</taxon>
        <taxon>Lepidosauria</taxon>
        <taxon>Squamata</taxon>
        <taxon>Bifurcata</taxon>
        <taxon>Gekkota</taxon>
        <taxon>Sphaerodactylidae</taxon>
        <taxon>Sphaerodactylus</taxon>
    </lineage>
</organism>
<evidence type="ECO:0000313" key="2">
    <source>
        <dbReference type="Proteomes" id="UP000827872"/>
    </source>
</evidence>
<accession>A0ACB8EKU7</accession>
<dbReference type="Proteomes" id="UP000827872">
    <property type="component" value="Linkage Group LG03"/>
</dbReference>
<dbReference type="EMBL" id="CM037616">
    <property type="protein sequence ID" value="KAH7993127.1"/>
    <property type="molecule type" value="Genomic_DNA"/>
</dbReference>
<reference evidence="1" key="1">
    <citation type="submission" date="2021-08" db="EMBL/GenBank/DDBJ databases">
        <title>The first chromosome-level gecko genome reveals the dynamic sex chromosomes of Neotropical dwarf geckos (Sphaerodactylidae: Sphaerodactylus).</title>
        <authorList>
            <person name="Pinto B.J."/>
            <person name="Keating S.E."/>
            <person name="Gamble T."/>
        </authorList>
    </citation>
    <scope>NUCLEOTIDE SEQUENCE</scope>
    <source>
        <strain evidence="1">TG3544</strain>
    </source>
</reference>
<name>A0ACB8EKU7_9SAUR</name>
<sequence>MLLLSGKVGSWGSGALRKDLRALLCSCRAHVASQGKVDRGIGSPTHCREFRDRGRQSTRWCRGLGGTTTPYWHPGVGTTRNLAYRCCYEFKGRPIGHELQCRYQEVSACLTLSECCQQGVGALWIQKNQNQAFNGTLAHPNSKWQSISAIPKRSWLSRIDARCHSQTVASQHGTLLPWWRPRHAAFAPACRIGAHSYRTGPLAEAEHHVVDLRSDTVTRPSSEMRQAMAQAEVGDDDYGEDPTVNELQSLVADLLGKEEALFVPTATMANLIAVMCHCRRRGAQLLLGREAHIHIFEHGGVAQVAGVHSETLQDLPDGTISLDELEHKIQQTYRSQYHPRPELICLENTHCSAGGRILPLQYLQEVHKLAHQYELKIHLDGARMLNAAVALGVLPNQITQHCDSVTLCLSKGVGAPAGALLAGQREFIVEAWRVRKLLGGGMRQAGVLAAAALVGLRHMEEILQRDHTNARSFAEGVCNLGSPLCSVNPASVETNIVMMTTPAPWLGPAKLCELMEAVSAEEVATTGQAISVRLFPWGERSLRAVWHCDVSAHDTQLAGNKLCFVLDKCEWERTHVC</sequence>
<keyword evidence="2" id="KW-1185">Reference proteome</keyword>
<comment type="caution">
    <text evidence="1">The sequence shown here is derived from an EMBL/GenBank/DDBJ whole genome shotgun (WGS) entry which is preliminary data.</text>
</comment>